<dbReference type="Proteomes" id="UP000660262">
    <property type="component" value="Unassembled WGS sequence"/>
</dbReference>
<dbReference type="EMBL" id="BNJQ01000012">
    <property type="protein sequence ID" value="GHP06098.1"/>
    <property type="molecule type" value="Genomic_DNA"/>
</dbReference>
<protein>
    <submittedName>
        <fullName evidence="1">Uncharacterized protein</fullName>
    </submittedName>
</protein>
<sequence length="209" mass="23183">MLLWFMSLKMKRRIINATTALALALALLVIINNKHSVAVNAVAAQKVFSGTPQIDVNRAGSPILVSLEAAPLQQVSLTAPTYKTPLQKVTTAANYGIFFNDDPKRIPLRLDDLFYYQYPANIYKSFYHPYTIADVYNGLVFGTEFNGACGRFNEGNYPDNFLRQQFTPQAALFLWLTQLSCNGAYALMTAVAKVVCAAAYRTQAGYCVQ</sequence>
<gene>
    <name evidence="1" type="ORF">PPROV_000484500</name>
</gene>
<organism evidence="1 2">
    <name type="scientific">Pycnococcus provasolii</name>
    <dbReference type="NCBI Taxonomy" id="41880"/>
    <lineage>
        <taxon>Eukaryota</taxon>
        <taxon>Viridiplantae</taxon>
        <taxon>Chlorophyta</taxon>
        <taxon>Pseudoscourfieldiophyceae</taxon>
        <taxon>Pseudoscourfieldiales</taxon>
        <taxon>Pycnococcaceae</taxon>
        <taxon>Pycnococcus</taxon>
    </lineage>
</organism>
<keyword evidence="2" id="KW-1185">Reference proteome</keyword>
<proteinExistence type="predicted"/>
<accession>A0A830HGZ0</accession>
<evidence type="ECO:0000313" key="1">
    <source>
        <dbReference type="EMBL" id="GHP06098.1"/>
    </source>
</evidence>
<name>A0A830HGZ0_9CHLO</name>
<reference evidence="1" key="1">
    <citation type="submission" date="2020-10" db="EMBL/GenBank/DDBJ databases">
        <title>Unveiling of a novel bifunctional photoreceptor, Dualchrome1, isolated from a cosmopolitan green alga.</title>
        <authorList>
            <person name="Suzuki S."/>
            <person name="Kawachi M."/>
        </authorList>
    </citation>
    <scope>NUCLEOTIDE SEQUENCE</scope>
    <source>
        <strain evidence="1">NIES 2893</strain>
    </source>
</reference>
<evidence type="ECO:0000313" key="2">
    <source>
        <dbReference type="Proteomes" id="UP000660262"/>
    </source>
</evidence>
<dbReference type="AlphaFoldDB" id="A0A830HGZ0"/>
<comment type="caution">
    <text evidence="1">The sequence shown here is derived from an EMBL/GenBank/DDBJ whole genome shotgun (WGS) entry which is preliminary data.</text>
</comment>